<dbReference type="InParanoid" id="A0A2R5GU49"/>
<name>A0A2R5GU49_9STRA</name>
<protein>
    <submittedName>
        <fullName evidence="3">Inositol polyphosphate 5-phosphatase, putative</fullName>
    </submittedName>
</protein>
<dbReference type="Gene3D" id="3.60.10.10">
    <property type="entry name" value="Endonuclease/exonuclease/phosphatase"/>
    <property type="match status" value="1"/>
</dbReference>
<comment type="caution">
    <text evidence="3">The sequence shown here is derived from an EMBL/GenBank/DDBJ whole genome shotgun (WGS) entry which is preliminary data.</text>
</comment>
<dbReference type="Proteomes" id="UP000241890">
    <property type="component" value="Unassembled WGS sequence"/>
</dbReference>
<organism evidence="3 4">
    <name type="scientific">Hondaea fermentalgiana</name>
    <dbReference type="NCBI Taxonomy" id="2315210"/>
    <lineage>
        <taxon>Eukaryota</taxon>
        <taxon>Sar</taxon>
        <taxon>Stramenopiles</taxon>
        <taxon>Bigyra</taxon>
        <taxon>Labyrinthulomycetes</taxon>
        <taxon>Thraustochytrida</taxon>
        <taxon>Thraustochytriidae</taxon>
        <taxon>Hondaea</taxon>
    </lineage>
</organism>
<dbReference type="InterPro" id="IPR000300">
    <property type="entry name" value="IPPc"/>
</dbReference>
<dbReference type="PANTHER" id="PTHR46051:SF1">
    <property type="entry name" value="INOSITOL POLYPHOSPHATE-RELATED PHOSPHATASE DOMAIN-CONTAINING PROTEIN"/>
    <property type="match status" value="1"/>
</dbReference>
<proteinExistence type="predicted"/>
<dbReference type="GO" id="GO:0046856">
    <property type="term" value="P:phosphatidylinositol dephosphorylation"/>
    <property type="evidence" value="ECO:0007669"/>
    <property type="project" value="InterPro"/>
</dbReference>
<dbReference type="PANTHER" id="PTHR46051">
    <property type="entry name" value="SH2 DOMAIN-CONTAINING PROTEIN"/>
    <property type="match status" value="1"/>
</dbReference>
<keyword evidence="4" id="KW-1185">Reference proteome</keyword>
<sequence length="181" mass="20858">MAAPRKRDSASKLELEEDSDSEDRNGSSARNAGETFEDEELVAEEEEEPNEDHDEEDHDEEGLQLLHAYDHIFWAGDLNYRLDLGEHGTENEYASVVARIESADEESFAQLSEHDQLAQERAEHNVFVGFREGELKFPPTYRLECVAGAQLFGLELLRFRFSMTLHFSKRRDQQRSPARKI</sequence>
<dbReference type="OrthoDB" id="62798at2759"/>
<evidence type="ECO:0000313" key="4">
    <source>
        <dbReference type="Proteomes" id="UP000241890"/>
    </source>
</evidence>
<dbReference type="AlphaFoldDB" id="A0A2R5GU49"/>
<evidence type="ECO:0000259" key="2">
    <source>
        <dbReference type="Pfam" id="PF22669"/>
    </source>
</evidence>
<reference evidence="3 4" key="1">
    <citation type="submission" date="2017-12" db="EMBL/GenBank/DDBJ databases">
        <title>Sequencing, de novo assembly and annotation of complete genome of a new Thraustochytrid species, strain FCC1311.</title>
        <authorList>
            <person name="Sedici K."/>
            <person name="Godart F."/>
            <person name="Aiese Cigliano R."/>
            <person name="Sanseverino W."/>
            <person name="Barakat M."/>
            <person name="Ortet P."/>
            <person name="Marechal E."/>
            <person name="Cagnac O."/>
            <person name="Amato A."/>
        </authorList>
    </citation>
    <scope>NUCLEOTIDE SEQUENCE [LARGE SCALE GENOMIC DNA]</scope>
</reference>
<dbReference type="GO" id="GO:0050776">
    <property type="term" value="P:regulation of immune response"/>
    <property type="evidence" value="ECO:0007669"/>
    <property type="project" value="TreeGrafter"/>
</dbReference>
<dbReference type="GO" id="GO:0016791">
    <property type="term" value="F:phosphatase activity"/>
    <property type="evidence" value="ECO:0007669"/>
    <property type="project" value="InterPro"/>
</dbReference>
<dbReference type="Pfam" id="PF22669">
    <property type="entry name" value="Exo_endo_phos2"/>
    <property type="match status" value="1"/>
</dbReference>
<dbReference type="EMBL" id="BEYU01000191">
    <property type="protein sequence ID" value="GBG34392.1"/>
    <property type="molecule type" value="Genomic_DNA"/>
</dbReference>
<evidence type="ECO:0000256" key="1">
    <source>
        <dbReference type="SAM" id="MobiDB-lite"/>
    </source>
</evidence>
<feature type="domain" description="Inositol polyphosphate-related phosphatase" evidence="2">
    <location>
        <begin position="65"/>
        <end position="143"/>
    </location>
</feature>
<evidence type="ECO:0000313" key="3">
    <source>
        <dbReference type="EMBL" id="GBG34392.1"/>
    </source>
</evidence>
<feature type="compositionally biased region" description="Acidic residues" evidence="1">
    <location>
        <begin position="35"/>
        <end position="60"/>
    </location>
</feature>
<feature type="compositionally biased region" description="Basic and acidic residues" evidence="1">
    <location>
        <begin position="1"/>
        <end position="14"/>
    </location>
</feature>
<dbReference type="GO" id="GO:0009966">
    <property type="term" value="P:regulation of signal transduction"/>
    <property type="evidence" value="ECO:0007669"/>
    <property type="project" value="TreeGrafter"/>
</dbReference>
<feature type="region of interest" description="Disordered" evidence="1">
    <location>
        <begin position="1"/>
        <end position="60"/>
    </location>
</feature>
<dbReference type="SUPFAM" id="SSF56219">
    <property type="entry name" value="DNase I-like"/>
    <property type="match status" value="1"/>
</dbReference>
<gene>
    <name evidence="3" type="ORF">FCC1311_080451</name>
</gene>
<dbReference type="InterPro" id="IPR036691">
    <property type="entry name" value="Endo/exonu/phosph_ase_sf"/>
</dbReference>
<accession>A0A2R5GU49</accession>